<protein>
    <submittedName>
        <fullName evidence="1">Uncharacterized protein</fullName>
    </submittedName>
</protein>
<evidence type="ECO:0000313" key="1">
    <source>
        <dbReference type="EMBL" id="MBX70936.1"/>
    </source>
</evidence>
<dbReference type="AlphaFoldDB" id="A0A2P2QVA9"/>
<dbReference type="EMBL" id="GGEC01090452">
    <property type="protein sequence ID" value="MBX70936.1"/>
    <property type="molecule type" value="Transcribed_RNA"/>
</dbReference>
<name>A0A2P2QVA9_RHIMU</name>
<organism evidence="1">
    <name type="scientific">Rhizophora mucronata</name>
    <name type="common">Asiatic mangrove</name>
    <dbReference type="NCBI Taxonomy" id="61149"/>
    <lineage>
        <taxon>Eukaryota</taxon>
        <taxon>Viridiplantae</taxon>
        <taxon>Streptophyta</taxon>
        <taxon>Embryophyta</taxon>
        <taxon>Tracheophyta</taxon>
        <taxon>Spermatophyta</taxon>
        <taxon>Magnoliopsida</taxon>
        <taxon>eudicotyledons</taxon>
        <taxon>Gunneridae</taxon>
        <taxon>Pentapetalae</taxon>
        <taxon>rosids</taxon>
        <taxon>fabids</taxon>
        <taxon>Malpighiales</taxon>
        <taxon>Rhizophoraceae</taxon>
        <taxon>Rhizophora</taxon>
    </lineage>
</organism>
<accession>A0A2P2QVA9</accession>
<proteinExistence type="predicted"/>
<reference evidence="1" key="1">
    <citation type="submission" date="2018-02" db="EMBL/GenBank/DDBJ databases">
        <title>Rhizophora mucronata_Transcriptome.</title>
        <authorList>
            <person name="Meera S.P."/>
            <person name="Sreeshan A."/>
            <person name="Augustine A."/>
        </authorList>
    </citation>
    <scope>NUCLEOTIDE SEQUENCE</scope>
    <source>
        <tissue evidence="1">Leaf</tissue>
    </source>
</reference>
<sequence length="58" mass="6670">MVKDCWDHFSKGLSLQLDFLIQVTNTPLRCIHLCTWFPTADDIVILHPVVPMSVIPTY</sequence>